<organism evidence="1">
    <name type="scientific">Cupriavidus taiwanensis</name>
    <dbReference type="NCBI Taxonomy" id="164546"/>
    <lineage>
        <taxon>Bacteria</taxon>
        <taxon>Pseudomonadati</taxon>
        <taxon>Pseudomonadota</taxon>
        <taxon>Betaproteobacteria</taxon>
        <taxon>Burkholderiales</taxon>
        <taxon>Burkholderiaceae</taxon>
        <taxon>Cupriavidus</taxon>
    </lineage>
</organism>
<dbReference type="Proteomes" id="UP000257016">
    <property type="component" value="Unassembled WGS sequence"/>
</dbReference>
<dbReference type="AlphaFoldDB" id="A0A375CJ66"/>
<gene>
    <name evidence="1" type="ORF">CBM2586_B130483</name>
</gene>
<protein>
    <submittedName>
        <fullName evidence="1">Uncharacterized protein</fullName>
    </submittedName>
</protein>
<comment type="caution">
    <text evidence="1">The sequence shown here is derived from an EMBL/GenBank/DDBJ whole genome shotgun (WGS) entry which is preliminary data.</text>
</comment>
<proteinExistence type="predicted"/>
<accession>A0A375CJ66</accession>
<dbReference type="EMBL" id="OFSN01000019">
    <property type="protein sequence ID" value="SOY71763.1"/>
    <property type="molecule type" value="Genomic_DNA"/>
</dbReference>
<sequence>MLSRLISLSRMKLCLGFYRMKK</sequence>
<evidence type="ECO:0000313" key="1">
    <source>
        <dbReference type="EMBL" id="SOY71763.1"/>
    </source>
</evidence>
<reference evidence="1" key="1">
    <citation type="submission" date="2018-01" db="EMBL/GenBank/DDBJ databases">
        <authorList>
            <person name="Clerissi C."/>
        </authorList>
    </citation>
    <scope>NUCLEOTIDE SEQUENCE</scope>
    <source>
        <strain evidence="1">Cupriavidus taiwanensis LMG 19430</strain>
    </source>
</reference>
<name>A0A375CJ66_9BURK</name>